<dbReference type="SMART" id="SM00448">
    <property type="entry name" value="REC"/>
    <property type="match status" value="1"/>
</dbReference>
<dbReference type="PANTHER" id="PTHR44591:SF3">
    <property type="entry name" value="RESPONSE REGULATORY DOMAIN-CONTAINING PROTEIN"/>
    <property type="match status" value="1"/>
</dbReference>
<evidence type="ECO:0000313" key="8">
    <source>
        <dbReference type="EMBL" id="AYC28809.1"/>
    </source>
</evidence>
<dbReference type="KEGG" id="paek:D3873_02580"/>
<evidence type="ECO:0000256" key="5">
    <source>
        <dbReference type="ARBA" id="ARBA00023163"/>
    </source>
</evidence>
<protein>
    <submittedName>
        <fullName evidence="8">Response regulator</fullName>
    </submittedName>
</protein>
<evidence type="ECO:0000256" key="6">
    <source>
        <dbReference type="PROSITE-ProRule" id="PRU00169"/>
    </source>
</evidence>
<dbReference type="InterPro" id="IPR011006">
    <property type="entry name" value="CheY-like_superfamily"/>
</dbReference>
<dbReference type="Proteomes" id="UP000265725">
    <property type="component" value="Chromosome"/>
</dbReference>
<keyword evidence="9" id="KW-1185">Reference proteome</keyword>
<evidence type="ECO:0000256" key="1">
    <source>
        <dbReference type="ARBA" id="ARBA00022553"/>
    </source>
</evidence>
<keyword evidence="4" id="KW-0238">DNA-binding</keyword>
<dbReference type="PROSITE" id="PS50110">
    <property type="entry name" value="RESPONSE_REGULATORY"/>
    <property type="match status" value="1"/>
</dbReference>
<dbReference type="Pfam" id="PF00072">
    <property type="entry name" value="Response_reg"/>
    <property type="match status" value="1"/>
</dbReference>
<keyword evidence="2" id="KW-0902">Two-component regulatory system</keyword>
<dbReference type="EMBL" id="CP032418">
    <property type="protein sequence ID" value="AYC28809.1"/>
    <property type="molecule type" value="Genomic_DNA"/>
</dbReference>
<dbReference type="FunFam" id="3.40.50.2300:FF:000001">
    <property type="entry name" value="DNA-binding response regulator PhoB"/>
    <property type="match status" value="1"/>
</dbReference>
<dbReference type="RefSeq" id="WP_119882553.1">
    <property type="nucleotide sequence ID" value="NZ_CP032418.1"/>
</dbReference>
<organism evidence="8 9">
    <name type="scientific">Paenisporosarcina cavernae</name>
    <dbReference type="NCBI Taxonomy" id="2320858"/>
    <lineage>
        <taxon>Bacteria</taxon>
        <taxon>Bacillati</taxon>
        <taxon>Bacillota</taxon>
        <taxon>Bacilli</taxon>
        <taxon>Bacillales</taxon>
        <taxon>Caryophanaceae</taxon>
        <taxon>Paenisporosarcina</taxon>
    </lineage>
</organism>
<evidence type="ECO:0000256" key="3">
    <source>
        <dbReference type="ARBA" id="ARBA00023015"/>
    </source>
</evidence>
<evidence type="ECO:0000313" key="9">
    <source>
        <dbReference type="Proteomes" id="UP000265725"/>
    </source>
</evidence>
<dbReference type="InterPro" id="IPR050595">
    <property type="entry name" value="Bact_response_regulator"/>
</dbReference>
<feature type="modified residue" description="4-aspartylphosphate" evidence="6">
    <location>
        <position position="52"/>
    </location>
</feature>
<evidence type="ECO:0000256" key="4">
    <source>
        <dbReference type="ARBA" id="ARBA00023125"/>
    </source>
</evidence>
<reference evidence="9" key="1">
    <citation type="submission" date="2018-09" db="EMBL/GenBank/DDBJ databases">
        <authorList>
            <person name="Zhu H."/>
        </authorList>
    </citation>
    <scope>NUCLEOTIDE SEQUENCE [LARGE SCALE GENOMIC DNA]</scope>
    <source>
        <strain evidence="9">K2R23-3</strain>
    </source>
</reference>
<dbReference type="OrthoDB" id="9808843at2"/>
<dbReference type="SUPFAM" id="SSF52172">
    <property type="entry name" value="CheY-like"/>
    <property type="match status" value="1"/>
</dbReference>
<dbReference type="InterPro" id="IPR001789">
    <property type="entry name" value="Sig_transdc_resp-reg_receiver"/>
</dbReference>
<keyword evidence="1 6" id="KW-0597">Phosphoprotein</keyword>
<keyword evidence="3" id="KW-0805">Transcription regulation</keyword>
<feature type="domain" description="Response regulatory" evidence="7">
    <location>
        <begin position="3"/>
        <end position="117"/>
    </location>
</feature>
<dbReference type="Gene3D" id="3.40.50.2300">
    <property type="match status" value="1"/>
</dbReference>
<dbReference type="PANTHER" id="PTHR44591">
    <property type="entry name" value="STRESS RESPONSE REGULATOR PROTEIN 1"/>
    <property type="match status" value="1"/>
</dbReference>
<accession>A0A385YPZ0</accession>
<proteinExistence type="predicted"/>
<dbReference type="AlphaFoldDB" id="A0A385YPZ0"/>
<dbReference type="GO" id="GO:0003677">
    <property type="term" value="F:DNA binding"/>
    <property type="evidence" value="ECO:0007669"/>
    <property type="project" value="UniProtKB-KW"/>
</dbReference>
<gene>
    <name evidence="8" type="ORF">D3873_02580</name>
</gene>
<dbReference type="GO" id="GO:0000160">
    <property type="term" value="P:phosphorelay signal transduction system"/>
    <property type="evidence" value="ECO:0007669"/>
    <property type="project" value="UniProtKB-KW"/>
</dbReference>
<sequence length="119" mass="13448">MKKLLIVDDQQGIRLLLNEVFKREGYETFLASNGQEAFQIASEQKIDGVLLDMKIPGMDGIQILKRLVQQSPDLPVLMMTAYGELDLIQEALSIGAAKYFTKPFDIYEVRDAVNELVLK</sequence>
<keyword evidence="5" id="KW-0804">Transcription</keyword>
<evidence type="ECO:0000256" key="2">
    <source>
        <dbReference type="ARBA" id="ARBA00023012"/>
    </source>
</evidence>
<evidence type="ECO:0000259" key="7">
    <source>
        <dbReference type="PROSITE" id="PS50110"/>
    </source>
</evidence>
<name>A0A385YPZ0_9BACL</name>